<dbReference type="RefSeq" id="XP_024581305.1">
    <property type="nucleotide sequence ID" value="XM_024731093.1"/>
</dbReference>
<dbReference type="GO" id="GO:0035253">
    <property type="term" value="C:ciliary rootlet"/>
    <property type="evidence" value="ECO:0007669"/>
    <property type="project" value="TreeGrafter"/>
</dbReference>
<dbReference type="InterPro" id="IPR033192">
    <property type="entry name" value="ODAD3"/>
</dbReference>
<dbReference type="EMBL" id="CCYD01001336">
    <property type="protein sequence ID" value="CEG44936.1"/>
    <property type="molecule type" value="Genomic_DNA"/>
</dbReference>
<dbReference type="GO" id="GO:0036158">
    <property type="term" value="P:outer dynein arm assembly"/>
    <property type="evidence" value="ECO:0007669"/>
    <property type="project" value="InterPro"/>
</dbReference>
<evidence type="ECO:0000313" key="3">
    <source>
        <dbReference type="EMBL" id="CEG44936.1"/>
    </source>
</evidence>
<dbReference type="Proteomes" id="UP000054928">
    <property type="component" value="Unassembled WGS sequence"/>
</dbReference>
<protein>
    <submittedName>
        <fullName evidence="3">Uncharacterized protein</fullName>
    </submittedName>
</protein>
<reference evidence="4" key="1">
    <citation type="submission" date="2014-09" db="EMBL/GenBank/DDBJ databases">
        <authorList>
            <person name="Sharma Rahul"/>
            <person name="Thines Marco"/>
        </authorList>
    </citation>
    <scope>NUCLEOTIDE SEQUENCE [LARGE SCALE GENOMIC DNA]</scope>
</reference>
<dbReference type="PANTHER" id="PTHR46518:SF1">
    <property type="entry name" value="OUTER DYNEIN ARM-DOCKING COMPLEX SUBUNIT 3"/>
    <property type="match status" value="1"/>
</dbReference>
<dbReference type="PANTHER" id="PTHR46518">
    <property type="entry name" value="COILED-COIL DOMAIN-CONTAINING PROTEIN 151"/>
    <property type="match status" value="1"/>
</dbReference>
<evidence type="ECO:0000313" key="4">
    <source>
        <dbReference type="Proteomes" id="UP000054928"/>
    </source>
</evidence>
<dbReference type="OrthoDB" id="162608at2759"/>
<dbReference type="GeneID" id="36396314"/>
<feature type="coiled-coil region" evidence="1">
    <location>
        <begin position="63"/>
        <end position="139"/>
    </location>
</feature>
<dbReference type="GO" id="GO:0036064">
    <property type="term" value="C:ciliary basal body"/>
    <property type="evidence" value="ECO:0007669"/>
    <property type="project" value="TreeGrafter"/>
</dbReference>
<dbReference type="OMA" id="TYHNDEF"/>
<keyword evidence="4" id="KW-1185">Reference proteome</keyword>
<feature type="region of interest" description="Disordered" evidence="2">
    <location>
        <begin position="1"/>
        <end position="31"/>
    </location>
</feature>
<proteinExistence type="predicted"/>
<evidence type="ECO:0000256" key="2">
    <source>
        <dbReference type="SAM" id="MobiDB-lite"/>
    </source>
</evidence>
<dbReference type="AlphaFoldDB" id="A0A0P1ASR1"/>
<name>A0A0P1ASR1_PLAHL</name>
<sequence length="534" mass="60753">MMEREEDELTIQIPSQDGAKTERTTDEMVSPRRGLNKIKVSAPSVQPYLTSLGISVGDETHIVEKEVDEIAHLRREYDAIKNANWRKEKKIKKLEEDVKNMTMILQGRMADNSQTKFLMANIENKSALYESKLEDELKDRGVYNHMIQRLTDEVLGAKKVMLAKEETLHALRQDLSVAVTGLLATRHEKSAAESFYKRLYTNWWEKKQANIRALDDLQQAVEQTRLKSDILEAREVSRKNNVQAALGELKQKEKRRLRRESSEQMTLFSEVQDELLDTNQRLVSVEAELRQIVEAAGTSDADQIVSKYLGREENLRCLEEEHAITNARMIKLRDRHKQLNETLSCFRSAAANSRTIYQEMDQASDRLKETDKEAALLADKCNRADVLTDAFRACLLKCLRKLSTVHGSLESDDQHEISQISETPTQDLLHSMEQKLNRVVDIVNREKAERELHRSETTLNSNGMGSGSTLADGVLSTDDTAKVLQNSVRAPASFETEEHFILRMASTVASPANVRSPKHLTLGLPMRSTQEQLP</sequence>
<feature type="compositionally biased region" description="Basic and acidic residues" evidence="2">
    <location>
        <begin position="19"/>
        <end position="30"/>
    </location>
</feature>
<accession>A0A0P1ASR1</accession>
<organism evidence="3 4">
    <name type="scientific">Plasmopara halstedii</name>
    <name type="common">Downy mildew of sunflower</name>
    <dbReference type="NCBI Taxonomy" id="4781"/>
    <lineage>
        <taxon>Eukaryota</taxon>
        <taxon>Sar</taxon>
        <taxon>Stramenopiles</taxon>
        <taxon>Oomycota</taxon>
        <taxon>Peronosporomycetes</taxon>
        <taxon>Peronosporales</taxon>
        <taxon>Peronosporaceae</taxon>
        <taxon>Plasmopara</taxon>
    </lineage>
</organism>
<keyword evidence="1" id="KW-0175">Coiled coil</keyword>
<dbReference type="GO" id="GO:0097542">
    <property type="term" value="C:ciliary tip"/>
    <property type="evidence" value="ECO:0007669"/>
    <property type="project" value="TreeGrafter"/>
</dbReference>
<dbReference type="GO" id="GO:0003341">
    <property type="term" value="P:cilium movement"/>
    <property type="evidence" value="ECO:0007669"/>
    <property type="project" value="InterPro"/>
</dbReference>
<evidence type="ECO:0000256" key="1">
    <source>
        <dbReference type="SAM" id="Coils"/>
    </source>
</evidence>